<evidence type="ECO:0000256" key="4">
    <source>
        <dbReference type="ARBA" id="ARBA00022989"/>
    </source>
</evidence>
<dbReference type="OrthoDB" id="9789927at2"/>
<dbReference type="Pfam" id="PF02653">
    <property type="entry name" value="BPD_transp_2"/>
    <property type="match status" value="1"/>
</dbReference>
<keyword evidence="5 6" id="KW-0472">Membrane</keyword>
<protein>
    <submittedName>
        <fullName evidence="7">Branched-chain amino acid ABC transporter permease</fullName>
    </submittedName>
</protein>
<evidence type="ECO:0000256" key="3">
    <source>
        <dbReference type="ARBA" id="ARBA00022692"/>
    </source>
</evidence>
<comment type="subcellular location">
    <subcellularLocation>
        <location evidence="1">Cell membrane</location>
        <topology evidence="1">Multi-pass membrane protein</topology>
    </subcellularLocation>
</comment>
<dbReference type="InterPro" id="IPR001851">
    <property type="entry name" value="ABC_transp_permease"/>
</dbReference>
<evidence type="ECO:0000256" key="1">
    <source>
        <dbReference type="ARBA" id="ARBA00004651"/>
    </source>
</evidence>
<dbReference type="EMBL" id="QSLN01000008">
    <property type="protein sequence ID" value="RDV82874.1"/>
    <property type="molecule type" value="Genomic_DNA"/>
</dbReference>
<keyword evidence="3 6" id="KW-0812">Transmembrane</keyword>
<feature type="transmembrane region" description="Helical" evidence="6">
    <location>
        <begin position="132"/>
        <end position="151"/>
    </location>
</feature>
<comment type="caution">
    <text evidence="7">The sequence shown here is derived from an EMBL/GenBank/DDBJ whole genome shotgun (WGS) entry which is preliminary data.</text>
</comment>
<feature type="transmembrane region" description="Helical" evidence="6">
    <location>
        <begin position="32"/>
        <end position="49"/>
    </location>
</feature>
<feature type="transmembrane region" description="Helical" evidence="6">
    <location>
        <begin position="230"/>
        <end position="251"/>
    </location>
</feature>
<dbReference type="Proteomes" id="UP000256329">
    <property type="component" value="Unassembled WGS sequence"/>
</dbReference>
<evidence type="ECO:0000256" key="2">
    <source>
        <dbReference type="ARBA" id="ARBA00022475"/>
    </source>
</evidence>
<keyword evidence="4 6" id="KW-1133">Transmembrane helix</keyword>
<keyword evidence="2" id="KW-1003">Cell membrane</keyword>
<feature type="transmembrane region" description="Helical" evidence="6">
    <location>
        <begin position="55"/>
        <end position="72"/>
    </location>
</feature>
<dbReference type="PANTHER" id="PTHR30482">
    <property type="entry name" value="HIGH-AFFINITY BRANCHED-CHAIN AMINO ACID TRANSPORT SYSTEM PERMEASE"/>
    <property type="match status" value="1"/>
</dbReference>
<evidence type="ECO:0000256" key="6">
    <source>
        <dbReference type="SAM" id="Phobius"/>
    </source>
</evidence>
<dbReference type="GO" id="GO:0015658">
    <property type="term" value="F:branched-chain amino acid transmembrane transporter activity"/>
    <property type="evidence" value="ECO:0007669"/>
    <property type="project" value="InterPro"/>
</dbReference>
<proteinExistence type="predicted"/>
<accession>A0A3D8P2Q1</accession>
<feature type="transmembrane region" description="Helical" evidence="6">
    <location>
        <begin position="180"/>
        <end position="199"/>
    </location>
</feature>
<dbReference type="RefSeq" id="WP_115792716.1">
    <property type="nucleotide sequence ID" value="NZ_QSLN01000008.1"/>
</dbReference>
<feature type="transmembrane region" description="Helical" evidence="6">
    <location>
        <begin position="313"/>
        <end position="332"/>
    </location>
</feature>
<evidence type="ECO:0000313" key="7">
    <source>
        <dbReference type="EMBL" id="RDV82874.1"/>
    </source>
</evidence>
<name>A0A3D8P2Q1_9THEO</name>
<dbReference type="AlphaFoldDB" id="A0A3D8P2Q1"/>
<evidence type="ECO:0000313" key="8">
    <source>
        <dbReference type="Proteomes" id="UP000256329"/>
    </source>
</evidence>
<feature type="transmembrane region" description="Helical" evidence="6">
    <location>
        <begin position="79"/>
        <end position="97"/>
    </location>
</feature>
<feature type="transmembrane region" description="Helical" evidence="6">
    <location>
        <begin position="103"/>
        <end position="125"/>
    </location>
</feature>
<organism evidence="7 8">
    <name type="scientific">Ammonifex thiophilus</name>
    <dbReference type="NCBI Taxonomy" id="444093"/>
    <lineage>
        <taxon>Bacteria</taxon>
        <taxon>Bacillati</taxon>
        <taxon>Bacillota</taxon>
        <taxon>Clostridia</taxon>
        <taxon>Thermoanaerobacterales</taxon>
        <taxon>Thermoanaerobacteraceae</taxon>
        <taxon>Ammonifex</taxon>
    </lineage>
</organism>
<feature type="transmembrane region" description="Helical" evidence="6">
    <location>
        <begin position="263"/>
        <end position="281"/>
    </location>
</feature>
<keyword evidence="8" id="KW-1185">Reference proteome</keyword>
<sequence>MRLRFPWTTNCGLFFTRYEEDQAFLPSRAAKIKVLCLFALLLALPWLVGPYPLRIASQVAIMALGAVGLNLLTGFAGQISVGHAAFMGVGAYAVGALTTKLGLSFWLALPLGGLAAALVGAFFGLPSLRLKGLYLAIATLAAQVILDFAFVRLEPITGGAAGLVLTPPSLGPLSLADDTVFYYVTLALTMAGVIFALNLSRSRVGRAFMAIRDRDLAAAMLGVDLFGYKLRAFFLSSFYAGLAGGMLAAYTRVVTPEQFTLDVSIQFLAMIVIGGLGDVLGSVYGAAFVSLLPIALSYLAQALQGVLPQMVNLLSACQTALFGLVIILFLIFEPQGLAKLWRHIKDYFRLWPFSY</sequence>
<dbReference type="GO" id="GO:0005886">
    <property type="term" value="C:plasma membrane"/>
    <property type="evidence" value="ECO:0007669"/>
    <property type="project" value="UniProtKB-SubCell"/>
</dbReference>
<reference evidence="7 8" key="1">
    <citation type="submission" date="2018-08" db="EMBL/GenBank/DDBJ databases">
        <title>Form III RuBisCO-mediated autotrophy in Thermodesulfobium bacteria.</title>
        <authorList>
            <person name="Toshchakov S.V."/>
            <person name="Kublanov I.V."/>
            <person name="Frolov E."/>
            <person name="Bonch-Osmolovskaya E.A."/>
            <person name="Tourova T.P."/>
            <person name="Chernych N.A."/>
            <person name="Lebedinsky A.V."/>
        </authorList>
    </citation>
    <scope>NUCLEOTIDE SEQUENCE [LARGE SCALE GENOMIC DNA]</scope>
    <source>
        <strain evidence="7 8">SR</strain>
    </source>
</reference>
<dbReference type="CDD" id="cd06581">
    <property type="entry name" value="TM_PBP1_LivM_like"/>
    <property type="match status" value="1"/>
</dbReference>
<dbReference type="InterPro" id="IPR043428">
    <property type="entry name" value="LivM-like"/>
</dbReference>
<dbReference type="PANTHER" id="PTHR30482:SF5">
    <property type="entry name" value="ABC TRANSPORTER PERMEASE PROTEIN"/>
    <property type="match status" value="1"/>
</dbReference>
<gene>
    <name evidence="7" type="ORF">DXX99_06635</name>
</gene>
<evidence type="ECO:0000256" key="5">
    <source>
        <dbReference type="ARBA" id="ARBA00023136"/>
    </source>
</evidence>